<dbReference type="Proteomes" id="UP001220010">
    <property type="component" value="Unassembled WGS sequence"/>
</dbReference>
<evidence type="ECO:0000313" key="2">
    <source>
        <dbReference type="EMBL" id="MDF0589936.1"/>
    </source>
</evidence>
<dbReference type="Gene3D" id="3.30.420.40">
    <property type="match status" value="1"/>
</dbReference>
<feature type="domain" description="Hydantoinase A/oxoprolinase" evidence="1">
    <location>
        <begin position="52"/>
        <end position="315"/>
    </location>
</feature>
<evidence type="ECO:0000313" key="3">
    <source>
        <dbReference type="Proteomes" id="UP001220010"/>
    </source>
</evidence>
<accession>A0ABT5X5G8</accession>
<gene>
    <name evidence="2" type="ORF">P0O15_01925</name>
</gene>
<dbReference type="RefSeq" id="WP_316965694.1">
    <property type="nucleotide sequence ID" value="NZ_JARFPK010000005.1"/>
</dbReference>
<sequence>MILGLDVGGANTKAASSDGLFTKIEYLPLWKEAPLIPFLRRISAEAAPEALAVVMTGELADTFPDKRTGVLAIMGAVKRAFSCPVSFWGVDGFGWSEISDLAAANWSASAALVSQEIGDSLFVDMGSTTTDLIPIKGRAMAARTDFERLGRGELIYSGLLRTNLAALLGYVEIKRMKVPLSSELFAVTADAHLVGGRISEGDYAVEPPDGGVRDRQSALRRLARTVCADLGEIGPEAAEEIGRQAAARQLSRLTDGIRRQSQVHNLSLVVAAGIGDGLIEEAARDLGLECVRLSKIYGSRVSDAFPAYAAARLLEMRMQAPGRRIGGRTLK</sequence>
<dbReference type="InterPro" id="IPR002821">
    <property type="entry name" value="Hydantoinase_A"/>
</dbReference>
<dbReference type="NCBIfam" id="TIGR03123">
    <property type="entry name" value="one_C_unchar_1"/>
    <property type="match status" value="1"/>
</dbReference>
<organism evidence="2 3">
    <name type="scientific">Candidatus Methanocrinis natronophilus</name>
    <dbReference type="NCBI Taxonomy" id="3033396"/>
    <lineage>
        <taxon>Archaea</taxon>
        <taxon>Methanobacteriati</taxon>
        <taxon>Methanobacteriota</taxon>
        <taxon>Stenosarchaea group</taxon>
        <taxon>Methanomicrobia</taxon>
        <taxon>Methanotrichales</taxon>
        <taxon>Methanotrichaceae</taxon>
        <taxon>Methanocrinis</taxon>
    </lineage>
</organism>
<name>A0ABT5X5G8_9EURY</name>
<protein>
    <submittedName>
        <fullName evidence="2">Hydantoinase/oxoprolinase family protein</fullName>
    </submittedName>
</protein>
<dbReference type="Pfam" id="PF01968">
    <property type="entry name" value="Hydantoinase_A"/>
    <property type="match status" value="1"/>
</dbReference>
<keyword evidence="3" id="KW-1185">Reference proteome</keyword>
<dbReference type="InterPro" id="IPR002756">
    <property type="entry name" value="MfnF"/>
</dbReference>
<dbReference type="Gene3D" id="3.30.420.190">
    <property type="entry name" value="conserved archaeal protein q6m145"/>
    <property type="match status" value="1"/>
</dbReference>
<comment type="caution">
    <text evidence="2">The sequence shown here is derived from an EMBL/GenBank/DDBJ whole genome shotgun (WGS) entry which is preliminary data.</text>
</comment>
<reference evidence="2 3" key="1">
    <citation type="submission" date="2023-03" db="EMBL/GenBank/DDBJ databases">
        <title>WGS of Methanotrichaceae archaeon Mx.</title>
        <authorList>
            <person name="Sorokin D.Y."/>
            <person name="Merkel A.Y."/>
        </authorList>
    </citation>
    <scope>NUCLEOTIDE SEQUENCE [LARGE SCALE GENOMIC DNA]</scope>
    <source>
        <strain evidence="2 3">Mx</strain>
    </source>
</reference>
<dbReference type="EMBL" id="JARFPK010000005">
    <property type="protein sequence ID" value="MDF0589936.1"/>
    <property type="molecule type" value="Genomic_DNA"/>
</dbReference>
<proteinExistence type="predicted"/>
<evidence type="ECO:0000259" key="1">
    <source>
        <dbReference type="Pfam" id="PF01968"/>
    </source>
</evidence>